<dbReference type="Proteomes" id="UP001321749">
    <property type="component" value="Unassembled WGS sequence"/>
</dbReference>
<evidence type="ECO:0000313" key="2">
    <source>
        <dbReference type="Proteomes" id="UP001321749"/>
    </source>
</evidence>
<dbReference type="EMBL" id="MU864958">
    <property type="protein sequence ID" value="KAK4463555.1"/>
    <property type="molecule type" value="Genomic_DNA"/>
</dbReference>
<reference evidence="1" key="2">
    <citation type="submission" date="2023-06" db="EMBL/GenBank/DDBJ databases">
        <authorList>
            <consortium name="Lawrence Berkeley National Laboratory"/>
            <person name="Mondo S.J."/>
            <person name="Hensen N."/>
            <person name="Bonometti L."/>
            <person name="Westerberg I."/>
            <person name="Brannstrom I.O."/>
            <person name="Guillou S."/>
            <person name="Cros-Aarteil S."/>
            <person name="Calhoun S."/>
            <person name="Haridas S."/>
            <person name="Kuo A."/>
            <person name="Pangilinan J."/>
            <person name="Riley R."/>
            <person name="Labutti K."/>
            <person name="Andreopoulos B."/>
            <person name="Lipzen A."/>
            <person name="Chen C."/>
            <person name="Yanf M."/>
            <person name="Daum C."/>
            <person name="Ng V."/>
            <person name="Clum A."/>
            <person name="Steindorff A."/>
            <person name="Ohm R."/>
            <person name="Martin F."/>
            <person name="Silar P."/>
            <person name="Natvig D."/>
            <person name="Lalanne C."/>
            <person name="Gautier V."/>
            <person name="Ament-Velasquez S.L."/>
            <person name="Kruys A."/>
            <person name="Hutchinson M.I."/>
            <person name="Powell A.J."/>
            <person name="Barry K."/>
            <person name="Miller A.N."/>
            <person name="Grigoriev I.V."/>
            <person name="Debuchy R."/>
            <person name="Gladieux P."/>
            <person name="Thoren M.H."/>
            <person name="Johannesson H."/>
        </authorList>
    </citation>
    <scope>NUCLEOTIDE SEQUENCE</scope>
    <source>
        <strain evidence="1">PSN324</strain>
    </source>
</reference>
<dbReference type="AlphaFoldDB" id="A0AAV9HRT0"/>
<reference evidence="1" key="1">
    <citation type="journal article" date="2023" name="Mol. Phylogenet. Evol.">
        <title>Genome-scale phylogeny and comparative genomics of the fungal order Sordariales.</title>
        <authorList>
            <person name="Hensen N."/>
            <person name="Bonometti L."/>
            <person name="Westerberg I."/>
            <person name="Brannstrom I.O."/>
            <person name="Guillou S."/>
            <person name="Cros-Aarteil S."/>
            <person name="Calhoun S."/>
            <person name="Haridas S."/>
            <person name="Kuo A."/>
            <person name="Mondo S."/>
            <person name="Pangilinan J."/>
            <person name="Riley R."/>
            <person name="LaButti K."/>
            <person name="Andreopoulos B."/>
            <person name="Lipzen A."/>
            <person name="Chen C."/>
            <person name="Yan M."/>
            <person name="Daum C."/>
            <person name="Ng V."/>
            <person name="Clum A."/>
            <person name="Steindorff A."/>
            <person name="Ohm R.A."/>
            <person name="Martin F."/>
            <person name="Silar P."/>
            <person name="Natvig D.O."/>
            <person name="Lalanne C."/>
            <person name="Gautier V."/>
            <person name="Ament-Velasquez S.L."/>
            <person name="Kruys A."/>
            <person name="Hutchinson M.I."/>
            <person name="Powell A.J."/>
            <person name="Barry K."/>
            <person name="Miller A.N."/>
            <person name="Grigoriev I.V."/>
            <person name="Debuchy R."/>
            <person name="Gladieux P."/>
            <person name="Hiltunen Thoren M."/>
            <person name="Johannesson H."/>
        </authorList>
    </citation>
    <scope>NUCLEOTIDE SEQUENCE</scope>
    <source>
        <strain evidence="1">PSN324</strain>
    </source>
</reference>
<keyword evidence="2" id="KW-1185">Reference proteome</keyword>
<protein>
    <submittedName>
        <fullName evidence="1">Uncharacterized protein</fullName>
    </submittedName>
</protein>
<sequence>MSNEQVKAAKAAMVLGQLLSAGFTSRLANMPPPVPIRDDAGGAYNMMILDGMLINPGTRIV</sequence>
<gene>
    <name evidence="1" type="ORF">QBC42DRAFT_285385</name>
</gene>
<evidence type="ECO:0000313" key="1">
    <source>
        <dbReference type="EMBL" id="KAK4463555.1"/>
    </source>
</evidence>
<comment type="caution">
    <text evidence="1">The sequence shown here is derived from an EMBL/GenBank/DDBJ whole genome shotgun (WGS) entry which is preliminary data.</text>
</comment>
<name>A0AAV9HRT0_9PEZI</name>
<organism evidence="1 2">
    <name type="scientific">Cladorrhinum samala</name>
    <dbReference type="NCBI Taxonomy" id="585594"/>
    <lineage>
        <taxon>Eukaryota</taxon>
        <taxon>Fungi</taxon>
        <taxon>Dikarya</taxon>
        <taxon>Ascomycota</taxon>
        <taxon>Pezizomycotina</taxon>
        <taxon>Sordariomycetes</taxon>
        <taxon>Sordariomycetidae</taxon>
        <taxon>Sordariales</taxon>
        <taxon>Podosporaceae</taxon>
        <taxon>Cladorrhinum</taxon>
    </lineage>
</organism>
<accession>A0AAV9HRT0</accession>
<proteinExistence type="predicted"/>